<dbReference type="EMBL" id="PDNA01000019">
    <property type="protein sequence ID" value="PGH23883.1"/>
    <property type="molecule type" value="Genomic_DNA"/>
</dbReference>
<dbReference type="InterPro" id="IPR013715">
    <property type="entry name" value="DUF1746"/>
</dbReference>
<dbReference type="InterPro" id="IPR038967">
    <property type="entry name" value="Dsc4-like"/>
</dbReference>
<dbReference type="GO" id="GO:0044695">
    <property type="term" value="C:Dsc E3 ubiquitin ligase complex"/>
    <property type="evidence" value="ECO:0007669"/>
    <property type="project" value="InterPro"/>
</dbReference>
<feature type="domain" description="DUF1746" evidence="2">
    <location>
        <begin position="63"/>
        <end position="177"/>
    </location>
</feature>
<evidence type="ECO:0000259" key="2">
    <source>
        <dbReference type="Pfam" id="PF08508"/>
    </source>
</evidence>
<proteinExistence type="predicted"/>
<dbReference type="GO" id="GO:0032933">
    <property type="term" value="P:SREBP signaling pathway"/>
    <property type="evidence" value="ECO:0007669"/>
    <property type="project" value="InterPro"/>
</dbReference>
<gene>
    <name evidence="3" type="ORF">AJ80_02132</name>
</gene>
<sequence length="329" mass="35752">MTTPDALRDAEHIADVSNIPYESDDDVGRALTSAPSAAQPEERHRKQIYTRGRIVLLDKLLRDLDIIIYSQLSAIYYLECSIFNFAIRGIVQLLFLTPKAATFPELTNPRSFIAAILISNLTCILLHCVSSNPTGSEATRGYLHGGLFIDFVGQLGPTSMLRLLAFDLVVFTLQVVMLGVTLEREKARASTPQPESTDTTTSGQEEEGERQDHDAEERGVLRSADHAGTNTSTEEGIELQNLRPRETEAGEDAGEGSGLLADSGDGPVGARGEHPRDALVSGDAVVAEVNMLRVLRGQWVHNPAPASPSRPSPSAILRNRFILNLVSND</sequence>
<reference evidence="3 4" key="1">
    <citation type="submission" date="2017-10" db="EMBL/GenBank/DDBJ databases">
        <title>Comparative genomics in systemic dimorphic fungi from Ajellomycetaceae.</title>
        <authorList>
            <person name="Munoz J.F."/>
            <person name="Mcewen J.G."/>
            <person name="Clay O.K."/>
            <person name="Cuomo C.A."/>
        </authorList>
    </citation>
    <scope>NUCLEOTIDE SEQUENCE [LARGE SCALE GENOMIC DNA]</scope>
    <source>
        <strain evidence="3 4">UAMH7299</strain>
    </source>
</reference>
<dbReference type="PANTHER" id="PTHR39405">
    <property type="entry name" value="DSC E3 UBIQUITIN LIGASE COMPLEX SUBUNIT 4"/>
    <property type="match status" value="1"/>
</dbReference>
<feature type="region of interest" description="Disordered" evidence="1">
    <location>
        <begin position="185"/>
        <end position="275"/>
    </location>
</feature>
<organism evidence="3 4">
    <name type="scientific">Polytolypa hystricis (strain UAMH7299)</name>
    <dbReference type="NCBI Taxonomy" id="1447883"/>
    <lineage>
        <taxon>Eukaryota</taxon>
        <taxon>Fungi</taxon>
        <taxon>Dikarya</taxon>
        <taxon>Ascomycota</taxon>
        <taxon>Pezizomycotina</taxon>
        <taxon>Eurotiomycetes</taxon>
        <taxon>Eurotiomycetidae</taxon>
        <taxon>Onygenales</taxon>
        <taxon>Onygenales incertae sedis</taxon>
        <taxon>Polytolypa</taxon>
    </lineage>
</organism>
<evidence type="ECO:0000313" key="3">
    <source>
        <dbReference type="EMBL" id="PGH23883.1"/>
    </source>
</evidence>
<protein>
    <recommendedName>
        <fullName evidence="2">DUF1746 domain-containing protein</fullName>
    </recommendedName>
</protein>
<comment type="caution">
    <text evidence="3">The sequence shown here is derived from an EMBL/GenBank/DDBJ whole genome shotgun (WGS) entry which is preliminary data.</text>
</comment>
<keyword evidence="4" id="KW-1185">Reference proteome</keyword>
<feature type="compositionally biased region" description="Polar residues" evidence="1">
    <location>
        <begin position="190"/>
        <end position="203"/>
    </location>
</feature>
<dbReference type="GO" id="GO:0005783">
    <property type="term" value="C:endoplasmic reticulum"/>
    <property type="evidence" value="ECO:0007669"/>
    <property type="project" value="TreeGrafter"/>
</dbReference>
<dbReference type="OrthoDB" id="5428737at2759"/>
<dbReference type="AlphaFoldDB" id="A0A2B7YSB6"/>
<name>A0A2B7YSB6_POLH7</name>
<dbReference type="Proteomes" id="UP000224634">
    <property type="component" value="Unassembled WGS sequence"/>
</dbReference>
<dbReference type="Pfam" id="PF08508">
    <property type="entry name" value="DUF1746"/>
    <property type="match status" value="1"/>
</dbReference>
<evidence type="ECO:0000313" key="4">
    <source>
        <dbReference type="Proteomes" id="UP000224634"/>
    </source>
</evidence>
<feature type="compositionally biased region" description="Basic and acidic residues" evidence="1">
    <location>
        <begin position="210"/>
        <end position="225"/>
    </location>
</feature>
<evidence type="ECO:0000256" key="1">
    <source>
        <dbReference type="SAM" id="MobiDB-lite"/>
    </source>
</evidence>
<dbReference type="PANTHER" id="PTHR39405:SF1">
    <property type="entry name" value="DSC E3 UBIQUITIN LIGASE COMPLEX SUBUNIT 4"/>
    <property type="match status" value="1"/>
</dbReference>
<accession>A0A2B7YSB6</accession>